<evidence type="ECO:0000256" key="2">
    <source>
        <dbReference type="ARBA" id="ARBA00008072"/>
    </source>
</evidence>
<evidence type="ECO:0000313" key="8">
    <source>
        <dbReference type="EMBL" id="UNZ08259.1"/>
    </source>
</evidence>
<evidence type="ECO:0000256" key="1">
    <source>
        <dbReference type="ARBA" id="ARBA00001947"/>
    </source>
</evidence>
<dbReference type="Proteomes" id="UP000829494">
    <property type="component" value="Chromosome"/>
</dbReference>
<organism evidence="8 9">
    <name type="scientific">Streptomyces rimosus subsp. rimosus</name>
    <dbReference type="NCBI Taxonomy" id="132474"/>
    <lineage>
        <taxon>Bacteria</taxon>
        <taxon>Bacillati</taxon>
        <taxon>Actinomycetota</taxon>
        <taxon>Actinomycetes</taxon>
        <taxon>Kitasatosporales</taxon>
        <taxon>Streptomycetaceae</taxon>
        <taxon>Streptomyces</taxon>
    </lineage>
</organism>
<dbReference type="SUPFAM" id="SSF51735">
    <property type="entry name" value="NAD(P)-binding Rossmann-fold domains"/>
    <property type="match status" value="1"/>
</dbReference>
<dbReference type="PANTHER" id="PTHR43350:SF21">
    <property type="entry name" value="S-NITROSOMYCOTHIOL REDUCTASE MSCR"/>
    <property type="match status" value="1"/>
</dbReference>
<evidence type="ECO:0000313" key="9">
    <source>
        <dbReference type="Proteomes" id="UP000829494"/>
    </source>
</evidence>
<evidence type="ECO:0000256" key="4">
    <source>
        <dbReference type="ARBA" id="ARBA00022833"/>
    </source>
</evidence>
<dbReference type="Pfam" id="PF00107">
    <property type="entry name" value="ADH_zinc_N"/>
    <property type="match status" value="1"/>
</dbReference>
<dbReference type="InterPro" id="IPR013149">
    <property type="entry name" value="ADH-like_C"/>
</dbReference>
<protein>
    <submittedName>
        <fullName evidence="8">Aryl-alcohol dehydrogenase</fullName>
        <ecNumber evidence="8">1.1.1.90</ecNumber>
    </submittedName>
</protein>
<accession>A0ABY3ZIM0</accession>
<dbReference type="SUPFAM" id="SSF50129">
    <property type="entry name" value="GroES-like"/>
    <property type="match status" value="1"/>
</dbReference>
<dbReference type="RefSeq" id="WP_030178396.1">
    <property type="nucleotide sequence ID" value="NZ_CP094298.1"/>
</dbReference>
<dbReference type="InterPro" id="IPR002328">
    <property type="entry name" value="ADH_Zn_CS"/>
</dbReference>
<dbReference type="PANTHER" id="PTHR43350">
    <property type="entry name" value="NAD-DEPENDENT ALCOHOL DEHYDROGENASE"/>
    <property type="match status" value="1"/>
</dbReference>
<proteinExistence type="inferred from homology"/>
<comment type="cofactor">
    <cofactor evidence="1 6">
        <name>Zn(2+)</name>
        <dbReference type="ChEBI" id="CHEBI:29105"/>
    </cofactor>
</comment>
<comment type="similarity">
    <text evidence="2 6">Belongs to the zinc-containing alcohol dehydrogenase family.</text>
</comment>
<dbReference type="SMART" id="SM00829">
    <property type="entry name" value="PKS_ER"/>
    <property type="match status" value="1"/>
</dbReference>
<dbReference type="Gene3D" id="3.40.50.720">
    <property type="entry name" value="NAD(P)-binding Rossmann-like Domain"/>
    <property type="match status" value="1"/>
</dbReference>
<feature type="domain" description="Enoyl reductase (ER)" evidence="7">
    <location>
        <begin position="16"/>
        <end position="360"/>
    </location>
</feature>
<keyword evidence="4 6" id="KW-0862">Zinc</keyword>
<dbReference type="GO" id="GO:0018456">
    <property type="term" value="F:aryl-alcohol dehydrogenase (NAD+) activity"/>
    <property type="evidence" value="ECO:0007669"/>
    <property type="project" value="UniProtKB-EC"/>
</dbReference>
<evidence type="ECO:0000256" key="3">
    <source>
        <dbReference type="ARBA" id="ARBA00022723"/>
    </source>
</evidence>
<keyword evidence="3 6" id="KW-0479">Metal-binding</keyword>
<dbReference type="Pfam" id="PF08240">
    <property type="entry name" value="ADH_N"/>
    <property type="match status" value="1"/>
</dbReference>
<keyword evidence="5 8" id="KW-0560">Oxidoreductase</keyword>
<evidence type="ECO:0000259" key="7">
    <source>
        <dbReference type="SMART" id="SM00829"/>
    </source>
</evidence>
<dbReference type="PROSITE" id="PS00059">
    <property type="entry name" value="ADH_ZINC"/>
    <property type="match status" value="1"/>
</dbReference>
<dbReference type="InterPro" id="IPR011032">
    <property type="entry name" value="GroES-like_sf"/>
</dbReference>
<dbReference type="InterPro" id="IPR036291">
    <property type="entry name" value="NAD(P)-bd_dom_sf"/>
</dbReference>
<reference evidence="8 9" key="1">
    <citation type="submission" date="2022-03" db="EMBL/GenBank/DDBJ databases">
        <title>Complete genome of Streptomyces rimosus ssp. rimosus R7 (=ATCC 10970).</title>
        <authorList>
            <person name="Beganovic S."/>
            <person name="Ruckert C."/>
            <person name="Busche T."/>
            <person name="Kalinowski J."/>
            <person name="Wittmann C."/>
        </authorList>
    </citation>
    <scope>NUCLEOTIDE SEQUENCE [LARGE SCALE GENOMIC DNA]</scope>
    <source>
        <strain evidence="8 9">R7</strain>
    </source>
</reference>
<sequence length="371" mass="37671">MRIRAALVEVPGGPFGVQELELEAPRADEMLVRITAAGICHTDLSMRRMWPPQRLPMVFGHEGAGVVEAVGDAVSGFVPGDTVCLTYRSCGGCAQCAVGEPAYCEDAGALNAGGCRPDGSSPLSRTDGAPVHGNFFGQSAFASHCLTTESNTVKIPADIPAAVAAPLGCGVQTGVGTVRTVLCPSPGATLAVFGAGGVGLSAVMAAVADDCTVIAVDPIAARRSLAMELGASAVIDPTTEDDVAAALRDLTHGGPRYAIDTTGKPAVVSQAIGALRKRGTLALVGIGTAQFDTLPVLTKGLTLRGVTEGDAVPAKAIPELIDLYRQGRLPLEKLITEFPFTDIEAAAEAAATGRVVKPVLVGPAADGPDNG</sequence>
<evidence type="ECO:0000256" key="6">
    <source>
        <dbReference type="RuleBase" id="RU361277"/>
    </source>
</evidence>
<name>A0ABY3ZIM0_STRRM</name>
<dbReference type="CDD" id="cd08278">
    <property type="entry name" value="benzyl_alcohol_DH"/>
    <property type="match status" value="1"/>
</dbReference>
<dbReference type="Gene3D" id="3.90.180.10">
    <property type="entry name" value="Medium-chain alcohol dehydrogenases, catalytic domain"/>
    <property type="match status" value="1"/>
</dbReference>
<dbReference type="InterPro" id="IPR013154">
    <property type="entry name" value="ADH-like_N"/>
</dbReference>
<dbReference type="GeneID" id="66852589"/>
<dbReference type="EC" id="1.1.1.90" evidence="8"/>
<gene>
    <name evidence="8" type="primary">xylB4</name>
    <name evidence="8" type="ORF">SRIMR7_39510</name>
</gene>
<dbReference type="InterPro" id="IPR020843">
    <property type="entry name" value="ER"/>
</dbReference>
<keyword evidence="9" id="KW-1185">Reference proteome</keyword>
<dbReference type="EMBL" id="CP094298">
    <property type="protein sequence ID" value="UNZ08259.1"/>
    <property type="molecule type" value="Genomic_DNA"/>
</dbReference>
<evidence type="ECO:0000256" key="5">
    <source>
        <dbReference type="ARBA" id="ARBA00023002"/>
    </source>
</evidence>